<gene>
    <name evidence="3" type="ORF">GCM10017621_20440</name>
</gene>
<proteinExistence type="predicted"/>
<dbReference type="AlphaFoldDB" id="A0A9W6IP43"/>
<evidence type="ECO:0000256" key="2">
    <source>
        <dbReference type="SAM" id="SignalP"/>
    </source>
</evidence>
<protein>
    <recommendedName>
        <fullName evidence="5">Secreted protein</fullName>
    </recommendedName>
</protein>
<evidence type="ECO:0000313" key="4">
    <source>
        <dbReference type="Proteomes" id="UP001143486"/>
    </source>
</evidence>
<accession>A0A9W6IP43</accession>
<organism evidence="3 4">
    <name type="scientific">Maricaulis virginensis</name>
    <dbReference type="NCBI Taxonomy" id="144022"/>
    <lineage>
        <taxon>Bacteria</taxon>
        <taxon>Pseudomonadati</taxon>
        <taxon>Pseudomonadota</taxon>
        <taxon>Alphaproteobacteria</taxon>
        <taxon>Maricaulales</taxon>
        <taxon>Maricaulaceae</taxon>
        <taxon>Maricaulis</taxon>
    </lineage>
</organism>
<reference evidence="3" key="2">
    <citation type="submission" date="2023-01" db="EMBL/GenBank/DDBJ databases">
        <authorList>
            <person name="Sun Q."/>
            <person name="Evtushenko L."/>
        </authorList>
    </citation>
    <scope>NUCLEOTIDE SEQUENCE</scope>
    <source>
        <strain evidence="3">VKM B-1513</strain>
    </source>
</reference>
<sequence length="67" mass="7086">MKSSHWLVLLSAAGILAACSDGPAENTGEDVDSAIEDVTGEDTDAFEEAGENVDEATEDVDDEPQRF</sequence>
<comment type="caution">
    <text evidence="3">The sequence shown here is derived from an EMBL/GenBank/DDBJ whole genome shotgun (WGS) entry which is preliminary data.</text>
</comment>
<dbReference type="Proteomes" id="UP001143486">
    <property type="component" value="Unassembled WGS sequence"/>
</dbReference>
<reference evidence="3" key="1">
    <citation type="journal article" date="2014" name="Int. J. Syst. Evol. Microbiol.">
        <title>Complete genome sequence of Corynebacterium casei LMG S-19264T (=DSM 44701T), isolated from a smear-ripened cheese.</title>
        <authorList>
            <consortium name="US DOE Joint Genome Institute (JGI-PGF)"/>
            <person name="Walter F."/>
            <person name="Albersmeier A."/>
            <person name="Kalinowski J."/>
            <person name="Ruckert C."/>
        </authorList>
    </citation>
    <scope>NUCLEOTIDE SEQUENCE</scope>
    <source>
        <strain evidence="3">VKM B-1513</strain>
    </source>
</reference>
<feature type="signal peptide" evidence="2">
    <location>
        <begin position="1"/>
        <end position="17"/>
    </location>
</feature>
<dbReference type="EMBL" id="BSFE01000005">
    <property type="protein sequence ID" value="GLK52536.1"/>
    <property type="molecule type" value="Genomic_DNA"/>
</dbReference>
<evidence type="ECO:0000313" key="3">
    <source>
        <dbReference type="EMBL" id="GLK52536.1"/>
    </source>
</evidence>
<evidence type="ECO:0008006" key="5">
    <source>
        <dbReference type="Google" id="ProtNLM"/>
    </source>
</evidence>
<dbReference type="RefSeq" id="WP_271186903.1">
    <property type="nucleotide sequence ID" value="NZ_BSFE01000005.1"/>
</dbReference>
<name>A0A9W6IP43_9PROT</name>
<keyword evidence="2" id="KW-0732">Signal</keyword>
<keyword evidence="4" id="KW-1185">Reference proteome</keyword>
<evidence type="ECO:0000256" key="1">
    <source>
        <dbReference type="SAM" id="MobiDB-lite"/>
    </source>
</evidence>
<feature type="region of interest" description="Disordered" evidence="1">
    <location>
        <begin position="46"/>
        <end position="67"/>
    </location>
</feature>
<dbReference type="PROSITE" id="PS51257">
    <property type="entry name" value="PROKAR_LIPOPROTEIN"/>
    <property type="match status" value="1"/>
</dbReference>
<feature type="chain" id="PRO_5040752797" description="Secreted protein" evidence="2">
    <location>
        <begin position="18"/>
        <end position="67"/>
    </location>
</feature>